<evidence type="ECO:0000313" key="1">
    <source>
        <dbReference type="EMBL" id="VDP79120.1"/>
    </source>
</evidence>
<dbReference type="Proteomes" id="UP000279833">
    <property type="component" value="Unassembled WGS sequence"/>
</dbReference>
<evidence type="ECO:0000313" key="3">
    <source>
        <dbReference type="WBParaSite" id="SCUD_0002250201-mRNA-1"/>
    </source>
</evidence>
<dbReference type="EMBL" id="UZAK01049585">
    <property type="protein sequence ID" value="VDP79120.1"/>
    <property type="molecule type" value="Genomic_DNA"/>
</dbReference>
<sequence>MTETWKKGLVIKSDLEQLRNQLDNFPNVLHCIRYRLASSLLYKFQSSIQNYIYNELKLSSIEQKDKQRENIKEDIIVNNSRLVIYPVLLKQSEEPSQLLLCPPSVTMVTIFNLTFEQFKESLHLNKIILENQLTQIYFNEEKEIDNICEIIDNQVDIHSIIQMFYKNSNLMN</sequence>
<name>A0A183L585_9TREM</name>
<dbReference type="AlphaFoldDB" id="A0A183L585"/>
<dbReference type="WBParaSite" id="SCUD_0002250201-mRNA-1">
    <property type="protein sequence ID" value="SCUD_0002250201-mRNA-1"/>
    <property type="gene ID" value="SCUD_0002250201"/>
</dbReference>
<protein>
    <submittedName>
        <fullName evidence="1 3">Uncharacterized protein</fullName>
    </submittedName>
</protein>
<reference evidence="1 2" key="2">
    <citation type="submission" date="2018-11" db="EMBL/GenBank/DDBJ databases">
        <authorList>
            <consortium name="Pathogen Informatics"/>
        </authorList>
    </citation>
    <scope>NUCLEOTIDE SEQUENCE [LARGE SCALE GENOMIC DNA]</scope>
    <source>
        <strain evidence="1">Dakar</strain>
        <strain evidence="2">Dakar, Senegal</strain>
    </source>
</reference>
<evidence type="ECO:0000313" key="2">
    <source>
        <dbReference type="Proteomes" id="UP000279833"/>
    </source>
</evidence>
<keyword evidence="2" id="KW-1185">Reference proteome</keyword>
<proteinExistence type="predicted"/>
<accession>A0A183L585</accession>
<organism evidence="3">
    <name type="scientific">Schistosoma curassoni</name>
    <dbReference type="NCBI Taxonomy" id="6186"/>
    <lineage>
        <taxon>Eukaryota</taxon>
        <taxon>Metazoa</taxon>
        <taxon>Spiralia</taxon>
        <taxon>Lophotrochozoa</taxon>
        <taxon>Platyhelminthes</taxon>
        <taxon>Trematoda</taxon>
        <taxon>Digenea</taxon>
        <taxon>Strigeidida</taxon>
        <taxon>Schistosomatoidea</taxon>
        <taxon>Schistosomatidae</taxon>
        <taxon>Schistosoma</taxon>
    </lineage>
</organism>
<reference evidence="3" key="1">
    <citation type="submission" date="2016-06" db="UniProtKB">
        <authorList>
            <consortium name="WormBaseParasite"/>
        </authorList>
    </citation>
    <scope>IDENTIFICATION</scope>
</reference>
<gene>
    <name evidence="1" type="ORF">SCUD_LOCUS22499</name>
</gene>